<dbReference type="EMBL" id="BT139979">
    <property type="protein sequence ID" value="AFK39774.1"/>
    <property type="molecule type" value="mRNA"/>
</dbReference>
<accession>I3SHN2</accession>
<sequence length="142" mass="15609">MFIPFGKTAKSPAPISKDPSVPSTVTFTFPSSRYIVSSSLKDHGILVGPPSHLDQVETPSSVSLDSGGFFCIFTPNTSRVVVDIAVFFGKSTTNKRERSRGMKITSDKRCTRGFITLLNCCFCKISTQTTNADCRVLFHFEE</sequence>
<name>I3SHN2_LOTJA</name>
<dbReference type="AlphaFoldDB" id="I3SHN2"/>
<organism evidence="1">
    <name type="scientific">Lotus japonicus</name>
    <name type="common">Lotus corniculatus var. japonicus</name>
    <dbReference type="NCBI Taxonomy" id="34305"/>
    <lineage>
        <taxon>Eukaryota</taxon>
        <taxon>Viridiplantae</taxon>
        <taxon>Streptophyta</taxon>
        <taxon>Embryophyta</taxon>
        <taxon>Tracheophyta</taxon>
        <taxon>Spermatophyta</taxon>
        <taxon>Magnoliopsida</taxon>
        <taxon>eudicotyledons</taxon>
        <taxon>Gunneridae</taxon>
        <taxon>Pentapetalae</taxon>
        <taxon>rosids</taxon>
        <taxon>fabids</taxon>
        <taxon>Fabales</taxon>
        <taxon>Fabaceae</taxon>
        <taxon>Papilionoideae</taxon>
        <taxon>50 kb inversion clade</taxon>
        <taxon>NPAAA clade</taxon>
        <taxon>Hologalegina</taxon>
        <taxon>robinioid clade</taxon>
        <taxon>Loteae</taxon>
        <taxon>Lotus</taxon>
    </lineage>
</organism>
<evidence type="ECO:0000313" key="1">
    <source>
        <dbReference type="EMBL" id="AFK39774.1"/>
    </source>
</evidence>
<protein>
    <submittedName>
        <fullName evidence="1">Uncharacterized protein</fullName>
    </submittedName>
</protein>
<reference evidence="1" key="1">
    <citation type="submission" date="2012-05" db="EMBL/GenBank/DDBJ databases">
        <authorList>
            <person name="Krishnakumar V."/>
            <person name="Cheung F."/>
            <person name="Xiao Y."/>
            <person name="Chan A."/>
            <person name="Moskal W.A."/>
            <person name="Town C.D."/>
        </authorList>
    </citation>
    <scope>NUCLEOTIDE SEQUENCE</scope>
</reference>
<proteinExistence type="evidence at transcript level"/>